<dbReference type="InterPro" id="IPR017650">
    <property type="entry name" value="Arginine_N-succinylTrfase"/>
</dbReference>
<keyword evidence="6" id="KW-1185">Reference proteome</keyword>
<protein>
    <recommendedName>
        <fullName evidence="4">Arginine N-succinyltransferase</fullName>
        <ecNumber evidence="4">2.3.1.109</ecNumber>
    </recommendedName>
</protein>
<reference evidence="5 6" key="1">
    <citation type="submission" date="2016-10" db="EMBL/GenBank/DDBJ databases">
        <authorList>
            <person name="de Groot N.N."/>
        </authorList>
    </citation>
    <scope>NUCLEOTIDE SEQUENCE [LARGE SCALE GENOMIC DNA]</scope>
    <source>
        <strain evidence="5 6">CGMCC 1.3430</strain>
    </source>
</reference>
<dbReference type="AlphaFoldDB" id="A0A1H4BJK3"/>
<dbReference type="EC" id="2.3.1.109" evidence="4"/>
<dbReference type="PANTHER" id="PTHR30420">
    <property type="entry name" value="N-SUCCINYLARGININE DIHYDROLASE"/>
    <property type="match status" value="1"/>
</dbReference>
<dbReference type="Proteomes" id="UP000198773">
    <property type="component" value="Unassembled WGS sequence"/>
</dbReference>
<dbReference type="NCBIfam" id="TIGR03244">
    <property type="entry name" value="arg_catab_AstA"/>
    <property type="match status" value="1"/>
</dbReference>
<name>A0A1H4BJK3_ALKAM</name>
<evidence type="ECO:0000256" key="1">
    <source>
        <dbReference type="ARBA" id="ARBA00022503"/>
    </source>
</evidence>
<keyword evidence="1" id="KW-0056">Arginine metabolism</keyword>
<evidence type="ECO:0000313" key="5">
    <source>
        <dbReference type="EMBL" id="SEA48321.1"/>
    </source>
</evidence>
<keyword evidence="2 5" id="KW-0808">Transferase</keyword>
<dbReference type="EMBL" id="FNRM01000003">
    <property type="protein sequence ID" value="SEA48321.1"/>
    <property type="molecule type" value="Genomic_DNA"/>
</dbReference>
<organism evidence="5 6">
    <name type="scientific">Alkalimonas amylolytica</name>
    <dbReference type="NCBI Taxonomy" id="152573"/>
    <lineage>
        <taxon>Bacteria</taxon>
        <taxon>Pseudomonadati</taxon>
        <taxon>Pseudomonadota</taxon>
        <taxon>Gammaproteobacteria</taxon>
        <taxon>Alkalimonas</taxon>
    </lineage>
</organism>
<dbReference type="GO" id="GO:0008791">
    <property type="term" value="F:arginine N-succinyltransferase activity"/>
    <property type="evidence" value="ECO:0007669"/>
    <property type="project" value="UniProtKB-UniRule"/>
</dbReference>
<dbReference type="SUPFAM" id="SSF55729">
    <property type="entry name" value="Acyl-CoA N-acyltransferases (Nat)"/>
    <property type="match status" value="1"/>
</dbReference>
<evidence type="ECO:0000256" key="4">
    <source>
        <dbReference type="NCBIfam" id="TIGR03244"/>
    </source>
</evidence>
<proteinExistence type="predicted"/>
<evidence type="ECO:0000313" key="6">
    <source>
        <dbReference type="Proteomes" id="UP000198773"/>
    </source>
</evidence>
<dbReference type="InterPro" id="IPR007041">
    <property type="entry name" value="Arg_succinylTrfase_AstA/AruG"/>
</dbReference>
<evidence type="ECO:0000256" key="2">
    <source>
        <dbReference type="ARBA" id="ARBA00022679"/>
    </source>
</evidence>
<dbReference type="OrthoDB" id="21121at2"/>
<dbReference type="InterPro" id="IPR016181">
    <property type="entry name" value="Acyl_CoA_acyltransferase"/>
</dbReference>
<dbReference type="Pfam" id="PF04958">
    <property type="entry name" value="AstA"/>
    <property type="match status" value="1"/>
</dbReference>
<dbReference type="STRING" id="152573.SAMN04488051_103394"/>
<sequence>MLVIRPIQSSDFAALRYIAEESGPGFTSLPVNDGRLQQKIAHSESSFAQCVEQPGQQGYLFVLEDTATGDIVGTTGIEAAVGLETPLYHFQQNRVMHHSAELNVLNQLKTLTLCNDYTGASEICTLFLRQSYRKGYTGRFLSKVRFLFMAEHPQRFAETVIAEMRGASDGNGQPPFWGWLQKLFLTIDFPTADHLIGVGKKAFIAELMPRHPIYVGLLPEEAQQVIGQVHEHTKPALKMLQQEGFVHRGYVDLFDAGPTIEARLGQIHSVASSLKVPVRVVPKVEPGQMLAVSNTETQGFRASFSEQARFDEHQGVLLIQPELADALQLSEGGLARFIVLEKGRR</sequence>
<gene>
    <name evidence="5" type="ORF">SAMN04488051_103394</name>
</gene>
<dbReference type="NCBIfam" id="TIGR03243">
    <property type="entry name" value="arg_catab_AOST"/>
    <property type="match status" value="1"/>
</dbReference>
<dbReference type="PANTHER" id="PTHR30420:SF1">
    <property type="entry name" value="ARGININE N-SUCCINYLTRANSFERASE"/>
    <property type="match status" value="1"/>
</dbReference>
<accession>A0A1H4BJK3</accession>
<evidence type="ECO:0000256" key="3">
    <source>
        <dbReference type="ARBA" id="ARBA00023315"/>
    </source>
</evidence>
<keyword evidence="3" id="KW-0012">Acyltransferase</keyword>
<dbReference type="RefSeq" id="WP_091341749.1">
    <property type="nucleotide sequence ID" value="NZ_FNRM01000003.1"/>
</dbReference>
<dbReference type="GO" id="GO:0006527">
    <property type="term" value="P:L-arginine catabolic process"/>
    <property type="evidence" value="ECO:0007669"/>
    <property type="project" value="UniProtKB-UniRule"/>
</dbReference>